<dbReference type="GO" id="GO:0008483">
    <property type="term" value="F:transaminase activity"/>
    <property type="evidence" value="ECO:0007669"/>
    <property type="project" value="UniProtKB-KW"/>
</dbReference>
<keyword evidence="7" id="KW-0808">Transferase</keyword>
<keyword evidence="3" id="KW-0805">Transcription regulation</keyword>
<dbReference type="InterPro" id="IPR051446">
    <property type="entry name" value="HTH_trans_reg/aminotransferase"/>
</dbReference>
<keyword evidence="5" id="KW-0804">Transcription</keyword>
<keyword evidence="2" id="KW-0663">Pyridoxal phosphate</keyword>
<feature type="domain" description="HTH gntR-type" evidence="6">
    <location>
        <begin position="29"/>
        <end position="97"/>
    </location>
</feature>
<dbReference type="AlphaFoldDB" id="A0AB33VEK7"/>
<dbReference type="InterPro" id="IPR004839">
    <property type="entry name" value="Aminotransferase_I/II_large"/>
</dbReference>
<dbReference type="PANTHER" id="PTHR46577:SF1">
    <property type="entry name" value="HTH-TYPE TRANSCRIPTIONAL REGULATORY PROTEIN GABR"/>
    <property type="match status" value="1"/>
</dbReference>
<organism evidence="7 8">
    <name type="scientific">Ralstonia solanacearum (strain UW551)</name>
    <dbReference type="NCBI Taxonomy" id="342110"/>
    <lineage>
        <taxon>Bacteria</taxon>
        <taxon>Pseudomonadati</taxon>
        <taxon>Pseudomonadota</taxon>
        <taxon>Betaproteobacteria</taxon>
        <taxon>Burkholderiales</taxon>
        <taxon>Burkholderiaceae</taxon>
        <taxon>Ralstonia</taxon>
        <taxon>Ralstonia solanacearum species complex</taxon>
    </lineage>
</organism>
<name>A0AB33VEK7_RALSU</name>
<dbReference type="Gene3D" id="1.10.10.10">
    <property type="entry name" value="Winged helix-like DNA-binding domain superfamily/Winged helix DNA-binding domain"/>
    <property type="match status" value="1"/>
</dbReference>
<reference evidence="7 8" key="1">
    <citation type="journal article" date="2006" name="Mol. Plant Microbe Interact.">
        <title>Identification of open reading frames unique to a select agent: Ralstonia solanacearum race 3 biovar 2.</title>
        <authorList>
            <person name="Gabriel D.W."/>
            <person name="Allen C."/>
            <person name="Schell M."/>
            <person name="Denny T.P."/>
            <person name="Greenberg J.T."/>
            <person name="Duan Y.P."/>
            <person name="Flores-Cruz Z."/>
            <person name="Huang Q."/>
            <person name="Clifford J.M."/>
            <person name="Presting G."/>
            <person name="Gonzalez E.T."/>
            <person name="Reddy J."/>
            <person name="Elphinstone J."/>
            <person name="Swanson J."/>
            <person name="Yao J."/>
            <person name="Mulholland V."/>
            <person name="Liu L."/>
            <person name="Farmerie W."/>
            <person name="Patnaikuni M."/>
            <person name="Balogh B."/>
            <person name="Norman D."/>
            <person name="Alvarez A."/>
            <person name="Castillo J.A."/>
            <person name="Jones J."/>
            <person name="Saddler G."/>
            <person name="Walunas T."/>
            <person name="Zhukov A."/>
            <person name="Mikhailova N."/>
        </authorList>
    </citation>
    <scope>NUCLEOTIDE SEQUENCE [LARGE SCALE GENOMIC DNA]</scope>
    <source>
        <strain evidence="7 8">UW551</strain>
    </source>
</reference>
<evidence type="ECO:0000256" key="2">
    <source>
        <dbReference type="ARBA" id="ARBA00022898"/>
    </source>
</evidence>
<dbReference type="SUPFAM" id="SSF53383">
    <property type="entry name" value="PLP-dependent transferases"/>
    <property type="match status" value="1"/>
</dbReference>
<dbReference type="CDD" id="cd07377">
    <property type="entry name" value="WHTH_GntR"/>
    <property type="match status" value="1"/>
</dbReference>
<proteinExistence type="inferred from homology"/>
<dbReference type="InterPro" id="IPR015424">
    <property type="entry name" value="PyrdxlP-dep_Trfase"/>
</dbReference>
<dbReference type="EC" id="2.6.1.-" evidence="7"/>
<dbReference type="Pfam" id="PF00155">
    <property type="entry name" value="Aminotran_1_2"/>
    <property type="match status" value="1"/>
</dbReference>
<dbReference type="EMBL" id="AAKL01000016">
    <property type="protein sequence ID" value="EAP73284.1"/>
    <property type="molecule type" value="Genomic_DNA"/>
</dbReference>
<evidence type="ECO:0000256" key="5">
    <source>
        <dbReference type="ARBA" id="ARBA00023163"/>
    </source>
</evidence>
<evidence type="ECO:0000256" key="1">
    <source>
        <dbReference type="ARBA" id="ARBA00005384"/>
    </source>
</evidence>
<dbReference type="GO" id="GO:0003677">
    <property type="term" value="F:DNA binding"/>
    <property type="evidence" value="ECO:0007669"/>
    <property type="project" value="UniProtKB-KW"/>
</dbReference>
<dbReference type="PRINTS" id="PR00035">
    <property type="entry name" value="HTHGNTR"/>
</dbReference>
<protein>
    <submittedName>
        <fullName evidence="7">Transcriptional regulator, GntR family / AMINOTRANSFERASE CLASS-I</fullName>
        <ecNumber evidence="7">2.6.1.-</ecNumber>
    </submittedName>
</protein>
<evidence type="ECO:0000313" key="8">
    <source>
        <dbReference type="Proteomes" id="UP000005933"/>
    </source>
</evidence>
<dbReference type="Gene3D" id="3.40.640.10">
    <property type="entry name" value="Type I PLP-dependent aspartate aminotransferase-like (Major domain)"/>
    <property type="match status" value="1"/>
</dbReference>
<comment type="caution">
    <text evidence="7">The sequence shown here is derived from an EMBL/GenBank/DDBJ whole genome shotgun (WGS) entry which is preliminary data.</text>
</comment>
<dbReference type="GO" id="GO:0003700">
    <property type="term" value="F:DNA-binding transcription factor activity"/>
    <property type="evidence" value="ECO:0007669"/>
    <property type="project" value="InterPro"/>
</dbReference>
<keyword evidence="4" id="KW-0238">DNA-binding</keyword>
<evidence type="ECO:0000256" key="4">
    <source>
        <dbReference type="ARBA" id="ARBA00023125"/>
    </source>
</evidence>
<dbReference type="RefSeq" id="WP_003262998.1">
    <property type="nucleotide sequence ID" value="NZ_AAKL01000016.1"/>
</dbReference>
<accession>A0AB33VEK7</accession>
<dbReference type="InterPro" id="IPR015421">
    <property type="entry name" value="PyrdxlP-dep_Trfase_major"/>
</dbReference>
<dbReference type="SUPFAM" id="SSF46785">
    <property type="entry name" value="Winged helix' DNA-binding domain"/>
    <property type="match status" value="1"/>
</dbReference>
<dbReference type="GO" id="GO:0030170">
    <property type="term" value="F:pyridoxal phosphate binding"/>
    <property type="evidence" value="ECO:0007669"/>
    <property type="project" value="InterPro"/>
</dbReference>
<dbReference type="InterPro" id="IPR036388">
    <property type="entry name" value="WH-like_DNA-bd_sf"/>
</dbReference>
<dbReference type="InterPro" id="IPR036390">
    <property type="entry name" value="WH_DNA-bd_sf"/>
</dbReference>
<dbReference type="Proteomes" id="UP000005933">
    <property type="component" value="Unassembled WGS sequence"/>
</dbReference>
<gene>
    <name evidence="7" type="ORF">RRSL_02963</name>
</gene>
<dbReference type="CDD" id="cd00609">
    <property type="entry name" value="AAT_like"/>
    <property type="match status" value="1"/>
</dbReference>
<dbReference type="SMART" id="SM00345">
    <property type="entry name" value="HTH_GNTR"/>
    <property type="match status" value="1"/>
</dbReference>
<dbReference type="InterPro" id="IPR000524">
    <property type="entry name" value="Tscrpt_reg_HTH_GntR"/>
</dbReference>
<dbReference type="Pfam" id="PF00392">
    <property type="entry name" value="GntR"/>
    <property type="match status" value="1"/>
</dbReference>
<evidence type="ECO:0000313" key="7">
    <source>
        <dbReference type="EMBL" id="EAP73284.1"/>
    </source>
</evidence>
<evidence type="ECO:0000256" key="3">
    <source>
        <dbReference type="ARBA" id="ARBA00023015"/>
    </source>
</evidence>
<dbReference type="PROSITE" id="PS50949">
    <property type="entry name" value="HTH_GNTR"/>
    <property type="match status" value="1"/>
</dbReference>
<evidence type="ECO:0000259" key="6">
    <source>
        <dbReference type="PROSITE" id="PS50949"/>
    </source>
</evidence>
<dbReference type="PANTHER" id="PTHR46577">
    <property type="entry name" value="HTH-TYPE TRANSCRIPTIONAL REGULATORY PROTEIN GABR"/>
    <property type="match status" value="1"/>
</dbReference>
<sequence length="519" mass="56471">MAEHSPAHRASMLVDYLQRRFDRAGPGGEPDHRRLYRVLQEGILRDELQPGTRLPSSRQLAAELGIARNTVIHVYEQLGVEGYVSAGVGSGTFVADTVPDRLDAAPPSSAAPVAPLAEATTPAAPMLSSRGRALVRDAGASSRQWGAFMPGVPEVRMFPARIWSRLHNRLLRKPSPALLTYPVGAGYLPLRTALADYLRTARGVRCEPEQIIITAGIHPSLQLIAQLLCDAGDSAWIEDPGYWGVRSVLTAAGVRTVPLPVDDEGMRFEAVGHRKRARPPKLMVVSPSHQYPLGSVMSLARRRQLLATAQATDAWIVEDDYDSEFRYGSRPLPSLQGLDEGGRVLYMGTFSKVLFPSLRIGYLVVPPALAEAFATGLSEMFRGGQILTQAVLAEFIAEGHFVSHIRRMRGVYAERRETLLDAIRDEFGDALPVHDGASGLHLVLGLPPGTNDVAVVEAALARDVVTRPLSRYYQDDARRQPGLLLGYGHVETEAIGGRFAVLAEAIRNIRLVTSSPDDA</sequence>
<comment type="similarity">
    <text evidence="1">In the C-terminal section; belongs to the class-I pyridoxal-phosphate-dependent aminotransferase family.</text>
</comment>
<keyword evidence="7" id="KW-0032">Aminotransferase</keyword>